<reference evidence="1 2" key="1">
    <citation type="submission" date="2024-09" db="EMBL/GenBank/DDBJ databases">
        <authorList>
            <person name="Lee S.D."/>
        </authorList>
    </citation>
    <scope>NUCLEOTIDE SEQUENCE [LARGE SCALE GENOMIC DNA]</scope>
    <source>
        <strain evidence="1 2">N1-1</strain>
    </source>
</reference>
<evidence type="ECO:0000313" key="2">
    <source>
        <dbReference type="Proteomes" id="UP001592582"/>
    </source>
</evidence>
<dbReference type="EMBL" id="JBHEZX010000002">
    <property type="protein sequence ID" value="MFC1408460.1"/>
    <property type="molecule type" value="Genomic_DNA"/>
</dbReference>
<dbReference type="RefSeq" id="WP_380502360.1">
    <property type="nucleotide sequence ID" value="NZ_JBHEZX010000002.1"/>
</dbReference>
<keyword evidence="2" id="KW-1185">Reference proteome</keyword>
<proteinExistence type="predicted"/>
<accession>A0ABV6V427</accession>
<organism evidence="1 2">
    <name type="scientific">Streptacidiphilus alkalitolerans</name>
    <dbReference type="NCBI Taxonomy" id="3342712"/>
    <lineage>
        <taxon>Bacteria</taxon>
        <taxon>Bacillati</taxon>
        <taxon>Actinomycetota</taxon>
        <taxon>Actinomycetes</taxon>
        <taxon>Kitasatosporales</taxon>
        <taxon>Streptomycetaceae</taxon>
        <taxon>Streptacidiphilus</taxon>
    </lineage>
</organism>
<protein>
    <submittedName>
        <fullName evidence="1">Uncharacterized protein</fullName>
    </submittedName>
</protein>
<comment type="caution">
    <text evidence="1">The sequence shown here is derived from an EMBL/GenBank/DDBJ whole genome shotgun (WGS) entry which is preliminary data.</text>
</comment>
<dbReference type="Proteomes" id="UP001592582">
    <property type="component" value="Unassembled WGS sequence"/>
</dbReference>
<gene>
    <name evidence="1" type="ORF">ACEZDG_04120</name>
</gene>
<name>A0ABV6V427_9ACTN</name>
<sequence>MLDKKSLTKGEHRRRGLIGSVAEGKYQLANYEEYFGFAKNLMAAQELLGEAPTIPELVLVVGSDENFDAEKVREATRLERPFEIIDYDTLMRMYLAAAV</sequence>
<evidence type="ECO:0000313" key="1">
    <source>
        <dbReference type="EMBL" id="MFC1408460.1"/>
    </source>
</evidence>